<organism evidence="1 2">
    <name type="scientific">Prauserella isguenensis</name>
    <dbReference type="NCBI Taxonomy" id="1470180"/>
    <lineage>
        <taxon>Bacteria</taxon>
        <taxon>Bacillati</taxon>
        <taxon>Actinomycetota</taxon>
        <taxon>Actinomycetes</taxon>
        <taxon>Pseudonocardiales</taxon>
        <taxon>Pseudonocardiaceae</taxon>
        <taxon>Prauserella</taxon>
    </lineage>
</organism>
<keyword evidence="2" id="KW-1185">Reference proteome</keyword>
<proteinExistence type="predicted"/>
<sequence>MAAEHDTAAPPRSVRTFDPPWPVWIQLRQLLPIGPTDDTPGDAEQGLRIDTEVPGLARETIPRADAGMLVLVTYPLWTGDGQHQTTVTHYVPLHLVRRRSTRRGERENT</sequence>
<evidence type="ECO:0000313" key="1">
    <source>
        <dbReference type="EMBL" id="MBB3053529.1"/>
    </source>
</evidence>
<name>A0A839SA35_9PSEU</name>
<dbReference type="AlphaFoldDB" id="A0A839SA35"/>
<dbReference type="EMBL" id="JACHWU010000011">
    <property type="protein sequence ID" value="MBB3053529.1"/>
    <property type="molecule type" value="Genomic_DNA"/>
</dbReference>
<evidence type="ECO:0000313" key="2">
    <source>
        <dbReference type="Proteomes" id="UP000550714"/>
    </source>
</evidence>
<gene>
    <name evidence="1" type="ORF">FHS23_004583</name>
</gene>
<dbReference type="Proteomes" id="UP000550714">
    <property type="component" value="Unassembled WGS sequence"/>
</dbReference>
<protein>
    <submittedName>
        <fullName evidence="1">Uncharacterized protein</fullName>
    </submittedName>
</protein>
<comment type="caution">
    <text evidence="1">The sequence shown here is derived from an EMBL/GenBank/DDBJ whole genome shotgun (WGS) entry which is preliminary data.</text>
</comment>
<dbReference type="RefSeq" id="WP_183659422.1">
    <property type="nucleotide sequence ID" value="NZ_JACHWU010000011.1"/>
</dbReference>
<reference evidence="1 2" key="1">
    <citation type="submission" date="2020-08" db="EMBL/GenBank/DDBJ databases">
        <title>Genomic Encyclopedia of Type Strains, Phase III (KMG-III): the genomes of soil and plant-associated and newly described type strains.</title>
        <authorList>
            <person name="Whitman W."/>
        </authorList>
    </citation>
    <scope>NUCLEOTIDE SEQUENCE [LARGE SCALE GENOMIC DNA]</scope>
    <source>
        <strain evidence="1 2">CECT 8577</strain>
    </source>
</reference>
<accession>A0A839SA35</accession>